<gene>
    <name evidence="2" type="ORF">AX660_22345</name>
</gene>
<feature type="domain" description="DUF6436" evidence="1">
    <location>
        <begin position="37"/>
        <end position="162"/>
    </location>
</feature>
<dbReference type="AlphaFoldDB" id="A0A148KMI7"/>
<evidence type="ECO:0000259" key="1">
    <source>
        <dbReference type="Pfam" id="PF20029"/>
    </source>
</evidence>
<dbReference type="Pfam" id="PF20029">
    <property type="entry name" value="DUF6436"/>
    <property type="match status" value="1"/>
</dbReference>
<organism evidence="2 3">
    <name type="scientific">Paraglaciecola hydrolytica</name>
    <dbReference type="NCBI Taxonomy" id="1799789"/>
    <lineage>
        <taxon>Bacteria</taxon>
        <taxon>Pseudomonadati</taxon>
        <taxon>Pseudomonadota</taxon>
        <taxon>Gammaproteobacteria</taxon>
        <taxon>Alteromonadales</taxon>
        <taxon>Alteromonadaceae</taxon>
        <taxon>Paraglaciecola</taxon>
    </lineage>
</organism>
<proteinExistence type="predicted"/>
<dbReference type="OrthoDB" id="8897581at2"/>
<dbReference type="InterPro" id="IPR045494">
    <property type="entry name" value="DUF6436"/>
</dbReference>
<accession>A0A148KMI7</accession>
<name>A0A148KMI7_9ALTE</name>
<dbReference type="RefSeq" id="WP_068380972.1">
    <property type="nucleotide sequence ID" value="NZ_LSNE01000011.1"/>
</dbReference>
<keyword evidence="3" id="KW-1185">Reference proteome</keyword>
<dbReference type="EMBL" id="LSNE01000011">
    <property type="protein sequence ID" value="KXI27458.1"/>
    <property type="molecule type" value="Genomic_DNA"/>
</dbReference>
<dbReference type="Proteomes" id="UP000070299">
    <property type="component" value="Unassembled WGS sequence"/>
</dbReference>
<evidence type="ECO:0000313" key="3">
    <source>
        <dbReference type="Proteomes" id="UP000070299"/>
    </source>
</evidence>
<evidence type="ECO:0000313" key="2">
    <source>
        <dbReference type="EMBL" id="KXI27458.1"/>
    </source>
</evidence>
<protein>
    <recommendedName>
        <fullName evidence="1">DUF6436 domain-containing protein</fullName>
    </recommendedName>
</protein>
<reference evidence="3" key="1">
    <citation type="submission" date="2016-02" db="EMBL/GenBank/DDBJ databases">
        <authorList>
            <person name="Schultz-Johansen M."/>
            <person name="Glaring M.A."/>
            <person name="Bech P.K."/>
            <person name="Stougaard P."/>
        </authorList>
    </citation>
    <scope>NUCLEOTIDE SEQUENCE [LARGE SCALE GENOMIC DNA]</scope>
    <source>
        <strain evidence="3">S66</strain>
    </source>
</reference>
<comment type="caution">
    <text evidence="2">The sequence shown here is derived from an EMBL/GenBank/DDBJ whole genome shotgun (WGS) entry which is preliminary data.</text>
</comment>
<sequence>MWLLVAIIGLFFANKSTETPFDPSGNLYYASNQPDFENQVNKLLHSALNTPLKNVAVHITSSKDCLCKLVANRHIKSVKDMVKSIGKTNETVFVEDIIGLSSILSSTPAIAIFDELGKLSYLGPYATGIGCFSGNGTVEPYLATRGTLGAIIPFESTGCYCHG</sequence>